<sequence>MQKLYGKVVTVWSALVLIIVAMAVLVEEVDSAAMFDQNSAHFKAQQKSCSNLCGFCPSCNGFYCGEECICECRQEATEHVQCINKIRENSDKLGLIYDVLIQLPKSTTRFARSAGGKHLDPSEEATFRKVLFSNFDPKTVTETSTTTTHGPPLTGHGAGPAARVAHQGAAAGPDPLWRGESRARQAGTEPVRPAAPPYDGRVASIEVELAFGRREVRS</sequence>
<dbReference type="VEuPathDB" id="VectorBase:CPIJ012131"/>
<dbReference type="VEuPathDB" id="VectorBase:CQUJHB000165"/>
<evidence type="ECO:0000313" key="5">
    <source>
        <dbReference type="Proteomes" id="UP000002320"/>
    </source>
</evidence>
<dbReference type="OrthoDB" id="8068968at2759"/>
<feature type="compositionally biased region" description="Low complexity" evidence="1">
    <location>
        <begin position="140"/>
        <end position="172"/>
    </location>
</feature>
<dbReference type="EnsemblMetazoa" id="CPIJ012131-RA">
    <property type="protein sequence ID" value="CPIJ012131-PA"/>
    <property type="gene ID" value="CPIJ012131"/>
</dbReference>
<feature type="chain" id="PRO_5014567090" evidence="2">
    <location>
        <begin position="32"/>
        <end position="218"/>
    </location>
</feature>
<reference evidence="3" key="1">
    <citation type="submission" date="2007-03" db="EMBL/GenBank/DDBJ databases">
        <title>Annotation of Culex pipiens quinquefasciatus.</title>
        <authorList>
            <consortium name="The Broad Institute Genome Sequencing Platform"/>
            <person name="Atkinson P.W."/>
            <person name="Hemingway J."/>
            <person name="Christensen B.M."/>
            <person name="Higgs S."/>
            <person name="Kodira C."/>
            <person name="Hannick L."/>
            <person name="Megy K."/>
            <person name="O'Leary S."/>
            <person name="Pearson M."/>
            <person name="Haas B.J."/>
            <person name="Mauceli E."/>
            <person name="Wortman J.R."/>
            <person name="Lee N.H."/>
            <person name="Guigo R."/>
            <person name="Stanke M."/>
            <person name="Alvarado L."/>
            <person name="Amedeo P."/>
            <person name="Antoine C.H."/>
            <person name="Arensburger P."/>
            <person name="Bidwell S.L."/>
            <person name="Crawford M."/>
            <person name="Camaro F."/>
            <person name="Devon K."/>
            <person name="Engels R."/>
            <person name="Hammond M."/>
            <person name="Howarth C."/>
            <person name="Koehrsen M."/>
            <person name="Lawson D."/>
            <person name="Montgomery P."/>
            <person name="Nene V."/>
            <person name="Nusbaum C."/>
            <person name="Puiu D."/>
            <person name="Romero-Severson J."/>
            <person name="Severson D.W."/>
            <person name="Shumway M."/>
            <person name="Sisk P."/>
            <person name="Stolte C."/>
            <person name="Zeng Q."/>
            <person name="Eisenstadt E."/>
            <person name="Fraser-Liggett C."/>
            <person name="Strausberg R."/>
            <person name="Galagan J."/>
            <person name="Birren B."/>
            <person name="Collins F.H."/>
        </authorList>
    </citation>
    <scope>NUCLEOTIDE SEQUENCE [LARGE SCALE GENOMIC DNA]</scope>
    <source>
        <strain evidence="3">JHB</strain>
    </source>
</reference>
<evidence type="ECO:0000256" key="2">
    <source>
        <dbReference type="SAM" id="SignalP"/>
    </source>
</evidence>
<reference evidence="4" key="2">
    <citation type="submission" date="2020-05" db="UniProtKB">
        <authorList>
            <consortium name="EnsemblMetazoa"/>
        </authorList>
    </citation>
    <scope>IDENTIFICATION</scope>
    <source>
        <strain evidence="4">JHB</strain>
    </source>
</reference>
<dbReference type="HOGENOM" id="CLU_1268001_0_0_1"/>
<gene>
    <name evidence="4" type="primary">6045673</name>
    <name evidence="3" type="ORF">CpipJ_CPIJ012131</name>
</gene>
<feature type="region of interest" description="Disordered" evidence="1">
    <location>
        <begin position="140"/>
        <end position="198"/>
    </location>
</feature>
<proteinExistence type="predicted"/>
<organism>
    <name type="scientific">Culex quinquefasciatus</name>
    <name type="common">Southern house mosquito</name>
    <name type="synonym">Culex pungens</name>
    <dbReference type="NCBI Taxonomy" id="7176"/>
    <lineage>
        <taxon>Eukaryota</taxon>
        <taxon>Metazoa</taxon>
        <taxon>Ecdysozoa</taxon>
        <taxon>Arthropoda</taxon>
        <taxon>Hexapoda</taxon>
        <taxon>Insecta</taxon>
        <taxon>Pterygota</taxon>
        <taxon>Neoptera</taxon>
        <taxon>Endopterygota</taxon>
        <taxon>Diptera</taxon>
        <taxon>Nematocera</taxon>
        <taxon>Culicoidea</taxon>
        <taxon>Culicidae</taxon>
        <taxon>Culicinae</taxon>
        <taxon>Culicini</taxon>
        <taxon>Culex</taxon>
        <taxon>Culex</taxon>
    </lineage>
</organism>
<evidence type="ECO:0000313" key="4">
    <source>
        <dbReference type="EnsemblMetazoa" id="CPIJ012131-PA"/>
    </source>
</evidence>
<dbReference type="KEGG" id="cqu:CpipJ_CPIJ012131"/>
<evidence type="ECO:0000256" key="1">
    <source>
        <dbReference type="SAM" id="MobiDB-lite"/>
    </source>
</evidence>
<feature type="signal peptide" evidence="2">
    <location>
        <begin position="1"/>
        <end position="31"/>
    </location>
</feature>
<dbReference type="Proteomes" id="UP000002320">
    <property type="component" value="Unassembled WGS sequence"/>
</dbReference>
<dbReference type="InParanoid" id="B0X019"/>
<keyword evidence="2" id="KW-0732">Signal</keyword>
<dbReference type="eggNOG" id="ENOG502T6UP">
    <property type="taxonomic scope" value="Eukaryota"/>
</dbReference>
<accession>B0X019</accession>
<protein>
    <submittedName>
        <fullName evidence="3 4">Uncharacterized protein</fullName>
    </submittedName>
</protein>
<keyword evidence="5" id="KW-1185">Reference proteome</keyword>
<dbReference type="STRING" id="7176.B0X019"/>
<dbReference type="EMBL" id="DS232225">
    <property type="protein sequence ID" value="EDS37894.1"/>
    <property type="molecule type" value="Genomic_DNA"/>
</dbReference>
<name>B0X019_CULQU</name>
<dbReference type="AlphaFoldDB" id="B0X019"/>
<evidence type="ECO:0000313" key="3">
    <source>
        <dbReference type="EMBL" id="EDS37894.1"/>
    </source>
</evidence>